<dbReference type="Gene3D" id="3.20.20.80">
    <property type="entry name" value="Glycosidases"/>
    <property type="match status" value="1"/>
</dbReference>
<dbReference type="SUPFAM" id="SSF54106">
    <property type="entry name" value="LysM domain"/>
    <property type="match status" value="1"/>
</dbReference>
<evidence type="ECO:0000256" key="2">
    <source>
        <dbReference type="ARBA" id="ARBA00010646"/>
    </source>
</evidence>
<dbReference type="SMART" id="SM00641">
    <property type="entry name" value="Glyco_25"/>
    <property type="match status" value="1"/>
</dbReference>
<dbReference type="PROSITE" id="PS51904">
    <property type="entry name" value="GLYCOSYL_HYDROL_F25_2"/>
    <property type="match status" value="1"/>
</dbReference>
<feature type="domain" description="LysM" evidence="6">
    <location>
        <begin position="318"/>
        <end position="362"/>
    </location>
</feature>
<protein>
    <recommendedName>
        <fullName evidence="3">lysozyme</fullName>
        <ecNumber evidence="3">3.2.1.17</ecNumber>
    </recommendedName>
</protein>
<keyword evidence="4" id="KW-0378">Hydrolase</keyword>
<proteinExistence type="inferred from homology"/>
<dbReference type="InterPro" id="IPR002053">
    <property type="entry name" value="Glyco_hydro_25"/>
</dbReference>
<evidence type="ECO:0000259" key="6">
    <source>
        <dbReference type="PROSITE" id="PS51782"/>
    </source>
</evidence>
<reference evidence="7" key="1">
    <citation type="journal article" date="2021" name="Proc. Natl. Acad. Sci. U.S.A.">
        <title>A Catalog of Tens of Thousands of Viruses from Human Metagenomes Reveals Hidden Associations with Chronic Diseases.</title>
        <authorList>
            <person name="Tisza M.J."/>
            <person name="Buck C.B."/>
        </authorList>
    </citation>
    <scope>NUCLEOTIDE SEQUENCE</scope>
    <source>
        <strain evidence="7">CtsDY37</strain>
    </source>
</reference>
<evidence type="ECO:0000313" key="7">
    <source>
        <dbReference type="EMBL" id="DAD79122.1"/>
    </source>
</evidence>
<dbReference type="SMART" id="SM01095">
    <property type="entry name" value="Cpl-7"/>
    <property type="match status" value="2"/>
</dbReference>
<dbReference type="CDD" id="cd06414">
    <property type="entry name" value="GH25_LytC-like"/>
    <property type="match status" value="1"/>
</dbReference>
<dbReference type="PANTHER" id="PTHR34135:SF2">
    <property type="entry name" value="LYSOZYME"/>
    <property type="match status" value="1"/>
</dbReference>
<dbReference type="InterPro" id="IPR018392">
    <property type="entry name" value="LysM"/>
</dbReference>
<dbReference type="Pfam" id="PF01183">
    <property type="entry name" value="Glyco_hydro_25"/>
    <property type="match status" value="1"/>
</dbReference>
<dbReference type="PROSITE" id="PS51782">
    <property type="entry name" value="LYSM"/>
    <property type="match status" value="1"/>
</dbReference>
<evidence type="ECO:0000256" key="3">
    <source>
        <dbReference type="ARBA" id="ARBA00012732"/>
    </source>
</evidence>
<organism evidence="7">
    <name type="scientific">Siphoviridae sp. ctsDY37</name>
    <dbReference type="NCBI Taxonomy" id="2826483"/>
    <lineage>
        <taxon>Viruses</taxon>
        <taxon>Duplodnaviria</taxon>
        <taxon>Heunggongvirae</taxon>
        <taxon>Uroviricota</taxon>
        <taxon>Caudoviricetes</taxon>
    </lineage>
</organism>
<accession>A0A8S5MA42</accession>
<dbReference type="SUPFAM" id="SSF51445">
    <property type="entry name" value="(Trans)glycosidases"/>
    <property type="match status" value="1"/>
</dbReference>
<dbReference type="GO" id="GO:0009253">
    <property type="term" value="P:peptidoglycan catabolic process"/>
    <property type="evidence" value="ECO:0007669"/>
    <property type="project" value="InterPro"/>
</dbReference>
<dbReference type="EMBL" id="BK014859">
    <property type="protein sequence ID" value="DAD79122.1"/>
    <property type="molecule type" value="Genomic_DNA"/>
</dbReference>
<dbReference type="InterPro" id="IPR017853">
    <property type="entry name" value="GH"/>
</dbReference>
<sequence length="362" mass="40075">MKGIDVSAHQGNINWDAVKASGIEFAIIRISYGQSSVDSKAIRNIEECIRVGMPFGVYVYSYALNVSNAINEANLVIRTLAPYKDKVRFPVIIDMEDADHYKAKYGMPSNDTLVSICEKECLMFEEAGYYAAIYASKSWFDTKLNSSRLNRFDKWMAWWYSQASSRFDHNVYGMWQYTSDGSVNGISGRVDMNEAFKDYPSIIGGGQPTPVQPSKPTKSVDELAHEVINGAWGNGDDRKNRLTQAGYNYNAVQNRVNELLGSSSSKKSNEEIANEVIAGQWGNGNDRKTRLQNAGYDYNAIQDIVNKKLGGGSSNSTKTYTVKSGDTLSGIAAKFGTTYQELAKKNGIANPNLIYPGQVLKI</sequence>
<name>A0A8S5MA42_9CAUD</name>
<dbReference type="Pfam" id="PF01476">
    <property type="entry name" value="LysM"/>
    <property type="match status" value="1"/>
</dbReference>
<dbReference type="GO" id="GO:0016998">
    <property type="term" value="P:cell wall macromolecule catabolic process"/>
    <property type="evidence" value="ECO:0007669"/>
    <property type="project" value="InterPro"/>
</dbReference>
<dbReference type="InterPro" id="IPR036779">
    <property type="entry name" value="LysM_dom_sf"/>
</dbReference>
<keyword evidence="5" id="KW-0326">Glycosidase</keyword>
<dbReference type="GO" id="GO:0003796">
    <property type="term" value="F:lysozyme activity"/>
    <property type="evidence" value="ECO:0007669"/>
    <property type="project" value="UniProtKB-EC"/>
</dbReference>
<dbReference type="InterPro" id="IPR018077">
    <property type="entry name" value="Glyco_hydro_fam25_subgr"/>
</dbReference>
<evidence type="ECO:0000256" key="1">
    <source>
        <dbReference type="ARBA" id="ARBA00000632"/>
    </source>
</evidence>
<dbReference type="GO" id="GO:0016052">
    <property type="term" value="P:carbohydrate catabolic process"/>
    <property type="evidence" value="ECO:0007669"/>
    <property type="project" value="TreeGrafter"/>
</dbReference>
<comment type="catalytic activity">
    <reaction evidence="1">
        <text>Hydrolysis of (1-&gt;4)-beta-linkages between N-acetylmuramic acid and N-acetyl-D-glucosamine residues in a peptidoglycan and between N-acetyl-D-glucosamine residues in chitodextrins.</text>
        <dbReference type="EC" id="3.2.1.17"/>
    </reaction>
</comment>
<comment type="similarity">
    <text evidence="2">Belongs to the glycosyl hydrolase 25 family.</text>
</comment>
<dbReference type="PANTHER" id="PTHR34135">
    <property type="entry name" value="LYSOZYME"/>
    <property type="match status" value="1"/>
</dbReference>
<evidence type="ECO:0000256" key="5">
    <source>
        <dbReference type="ARBA" id="ARBA00023295"/>
    </source>
</evidence>
<dbReference type="CDD" id="cd00118">
    <property type="entry name" value="LysM"/>
    <property type="match status" value="1"/>
</dbReference>
<dbReference type="InterPro" id="IPR013168">
    <property type="entry name" value="Cpl_7_lyso_C"/>
</dbReference>
<dbReference type="SMART" id="SM00257">
    <property type="entry name" value="LysM"/>
    <property type="match status" value="1"/>
</dbReference>
<dbReference type="Gene3D" id="3.10.350.10">
    <property type="entry name" value="LysM domain"/>
    <property type="match status" value="1"/>
</dbReference>
<evidence type="ECO:0000256" key="4">
    <source>
        <dbReference type="ARBA" id="ARBA00022801"/>
    </source>
</evidence>
<dbReference type="Pfam" id="PF08230">
    <property type="entry name" value="CW_7"/>
    <property type="match status" value="2"/>
</dbReference>
<dbReference type="EC" id="3.2.1.17" evidence="3"/>